<accession>A0A543G3L6</accession>
<dbReference type="EMBL" id="VFPJ01000001">
    <property type="protein sequence ID" value="TQM40668.1"/>
    <property type="molecule type" value="Genomic_DNA"/>
</dbReference>
<protein>
    <submittedName>
        <fullName evidence="1">Uncharacterized protein</fullName>
    </submittedName>
</protein>
<evidence type="ECO:0000313" key="2">
    <source>
        <dbReference type="Proteomes" id="UP000320773"/>
    </source>
</evidence>
<reference evidence="1 2" key="1">
    <citation type="submission" date="2019-06" db="EMBL/GenBank/DDBJ databases">
        <title>Genomic Encyclopedia of Archaeal and Bacterial Type Strains, Phase II (KMG-II): from individual species to whole genera.</title>
        <authorList>
            <person name="Goeker M."/>
        </authorList>
    </citation>
    <scope>NUCLEOTIDE SEQUENCE [LARGE SCALE GENOMIC DNA]</scope>
    <source>
        <strain evidence="1 2">DSM 24789</strain>
    </source>
</reference>
<dbReference type="AlphaFoldDB" id="A0A543G3L6"/>
<organism evidence="1 2">
    <name type="scientific">Flavobacterium branchiophilum</name>
    <dbReference type="NCBI Taxonomy" id="55197"/>
    <lineage>
        <taxon>Bacteria</taxon>
        <taxon>Pseudomonadati</taxon>
        <taxon>Bacteroidota</taxon>
        <taxon>Flavobacteriia</taxon>
        <taxon>Flavobacteriales</taxon>
        <taxon>Flavobacteriaceae</taxon>
        <taxon>Flavobacterium</taxon>
    </lineage>
</organism>
<proteinExistence type="predicted"/>
<evidence type="ECO:0000313" key="1">
    <source>
        <dbReference type="EMBL" id="TQM40668.1"/>
    </source>
</evidence>
<name>A0A543G3L6_9FLAO</name>
<dbReference type="Proteomes" id="UP000320773">
    <property type="component" value="Unassembled WGS sequence"/>
</dbReference>
<sequence>MNTENTNTIEVFNKKALIDCNNLLGKLNLKREPQERIKVELDFFNYFDLSAKTTSVLDAIQIIAYDDRADVNSKNSAIYDLAEIVKKMLPHNEMEFLDSLFLEPTENKTDFININKI</sequence>
<gene>
    <name evidence="1" type="ORF">BC670_1571</name>
</gene>
<comment type="caution">
    <text evidence="1">The sequence shown here is derived from an EMBL/GenBank/DDBJ whole genome shotgun (WGS) entry which is preliminary data.</text>
</comment>
<dbReference type="RefSeq" id="WP_089081409.1">
    <property type="nucleotide sequence ID" value="NZ_VFPJ01000001.1"/>
</dbReference>